<accession>A0A9P9AH71</accession>
<comment type="subcellular location">
    <subcellularLocation>
        <location evidence="1">Secreted</location>
    </subcellularLocation>
</comment>
<dbReference type="InterPro" id="IPR029058">
    <property type="entry name" value="AB_hydrolase_fold"/>
</dbReference>
<evidence type="ECO:0000256" key="4">
    <source>
        <dbReference type="ARBA" id="ARBA00022801"/>
    </source>
</evidence>
<evidence type="ECO:0000256" key="6">
    <source>
        <dbReference type="SAM" id="SignalP"/>
    </source>
</evidence>
<evidence type="ECO:0000259" key="7">
    <source>
        <dbReference type="Pfam" id="PF24708"/>
    </source>
</evidence>
<dbReference type="Proteomes" id="UP000777438">
    <property type="component" value="Unassembled WGS sequence"/>
</dbReference>
<dbReference type="SUPFAM" id="SSF53474">
    <property type="entry name" value="alpha/beta-Hydrolases"/>
    <property type="match status" value="1"/>
</dbReference>
<organism evidence="8 9">
    <name type="scientific">Thelonectria olida</name>
    <dbReference type="NCBI Taxonomy" id="1576542"/>
    <lineage>
        <taxon>Eukaryota</taxon>
        <taxon>Fungi</taxon>
        <taxon>Dikarya</taxon>
        <taxon>Ascomycota</taxon>
        <taxon>Pezizomycotina</taxon>
        <taxon>Sordariomycetes</taxon>
        <taxon>Hypocreomycetidae</taxon>
        <taxon>Hypocreales</taxon>
        <taxon>Nectriaceae</taxon>
        <taxon>Thelonectria</taxon>
    </lineage>
</organism>
<sequence length="545" mass="60760">MLLTSALLSILSLGGLLGKSVLAQALNNPDGLVNLRDLAQEIERTAPGNKSIPIVFVPGFSGWGAPLFGALNYFGGVFDIPKLLADRGHTVIVAPVAPISTNWERACELYRQLTFGNFSTVNSATNSIDEVYDVDVDYGTYFAADPAHAPEQASTAGRRRAILFSNSSDFRNWTWDRHHKVHFVCHSQGGNTVRYLISLMAKGTRTLHPTYFTEAGRDDWTISITTLGTPHRGTTFINALESFLSRSRKEAVGLVARLFATASFYPPERRAYDLQLDHWGIRRKPGETFQDMLVRMESVNGSVWKWLNSDNNGLYDNSIEGVHDLSLKAINTSENIHYFSLSFHATDPFPEAWPAWGGDAWDSFPTNIESFVREVTQNIPIIGRLVGIIISAFTNLGWRVIMAVTSFRSFVEWVTEAVISRVLQELGYNLVLPKPGRYIPRKDVIPILLPSVYAMGSQELTQVQRNILGPNLGDWYQNDGIVNTESMSGPDNFVRGINSLPDLDFSIPGKRGIYWHLGVNDQMDHADQIGVFIEQSTVRLRSLCC</sequence>
<keyword evidence="5" id="KW-0443">Lipid metabolism</keyword>
<keyword evidence="4" id="KW-0378">Hydrolase</keyword>
<dbReference type="GO" id="GO:0005576">
    <property type="term" value="C:extracellular region"/>
    <property type="evidence" value="ECO:0007669"/>
    <property type="project" value="UniProtKB-SubCell"/>
</dbReference>
<keyword evidence="9" id="KW-1185">Reference proteome</keyword>
<reference evidence="8 9" key="1">
    <citation type="journal article" date="2021" name="Nat. Commun.">
        <title>Genetic determinants of endophytism in the Arabidopsis root mycobiome.</title>
        <authorList>
            <person name="Mesny F."/>
            <person name="Miyauchi S."/>
            <person name="Thiergart T."/>
            <person name="Pickel B."/>
            <person name="Atanasova L."/>
            <person name="Karlsson M."/>
            <person name="Huettel B."/>
            <person name="Barry K.W."/>
            <person name="Haridas S."/>
            <person name="Chen C."/>
            <person name="Bauer D."/>
            <person name="Andreopoulos W."/>
            <person name="Pangilinan J."/>
            <person name="LaButti K."/>
            <person name="Riley R."/>
            <person name="Lipzen A."/>
            <person name="Clum A."/>
            <person name="Drula E."/>
            <person name="Henrissat B."/>
            <person name="Kohler A."/>
            <person name="Grigoriev I.V."/>
            <person name="Martin F.M."/>
            <person name="Hacquard S."/>
        </authorList>
    </citation>
    <scope>NUCLEOTIDE SEQUENCE [LARGE SCALE GENOMIC DNA]</scope>
    <source>
        <strain evidence="8 9">MPI-CAGE-CH-0241</strain>
    </source>
</reference>
<evidence type="ECO:0000313" key="9">
    <source>
        <dbReference type="Proteomes" id="UP000777438"/>
    </source>
</evidence>
<evidence type="ECO:0000256" key="2">
    <source>
        <dbReference type="ARBA" id="ARBA00022525"/>
    </source>
</evidence>
<evidence type="ECO:0000313" key="8">
    <source>
        <dbReference type="EMBL" id="KAH6867405.1"/>
    </source>
</evidence>
<dbReference type="EMBL" id="JAGPYM010000103">
    <property type="protein sequence ID" value="KAH6867405.1"/>
    <property type="molecule type" value="Genomic_DNA"/>
</dbReference>
<evidence type="ECO:0000256" key="5">
    <source>
        <dbReference type="ARBA" id="ARBA00023098"/>
    </source>
</evidence>
<evidence type="ECO:0000256" key="1">
    <source>
        <dbReference type="ARBA" id="ARBA00004613"/>
    </source>
</evidence>
<gene>
    <name evidence="8" type="ORF">B0T10DRAFT_419853</name>
</gene>
<feature type="signal peptide" evidence="6">
    <location>
        <begin position="1"/>
        <end position="18"/>
    </location>
</feature>
<evidence type="ECO:0000256" key="3">
    <source>
        <dbReference type="ARBA" id="ARBA00022729"/>
    </source>
</evidence>
<keyword evidence="3 6" id="KW-0732">Signal</keyword>
<dbReference type="PANTHER" id="PTHR34043:SF3">
    <property type="entry name" value="ALPHA_BETA-HYDROLASES SUPERFAMILY PROTEIN"/>
    <property type="match status" value="1"/>
</dbReference>
<dbReference type="Pfam" id="PF24708">
    <property type="entry name" value="Lip_C"/>
    <property type="match status" value="1"/>
</dbReference>
<feature type="domain" description="Lipase-like C-terminal" evidence="7">
    <location>
        <begin position="52"/>
        <end position="340"/>
    </location>
</feature>
<keyword evidence="2" id="KW-0964">Secreted</keyword>
<comment type="caution">
    <text evidence="8">The sequence shown here is derived from an EMBL/GenBank/DDBJ whole genome shotgun (WGS) entry which is preliminary data.</text>
</comment>
<dbReference type="PANTHER" id="PTHR34043">
    <property type="entry name" value="ALPHA/BETA-HYDROLASES SUPERFAMILY PROTEIN"/>
    <property type="match status" value="1"/>
</dbReference>
<protein>
    <submittedName>
        <fullName evidence="8">Lipase</fullName>
    </submittedName>
</protein>
<name>A0A9P9AH71_9HYPO</name>
<dbReference type="InterPro" id="IPR056304">
    <property type="entry name" value="Lip-like_C"/>
</dbReference>
<feature type="chain" id="PRO_5040228055" evidence="6">
    <location>
        <begin position="19"/>
        <end position="545"/>
    </location>
</feature>
<dbReference type="OrthoDB" id="206848at2759"/>
<proteinExistence type="predicted"/>
<dbReference type="GO" id="GO:0016787">
    <property type="term" value="F:hydrolase activity"/>
    <property type="evidence" value="ECO:0007669"/>
    <property type="project" value="UniProtKB-KW"/>
</dbReference>
<dbReference type="AlphaFoldDB" id="A0A9P9AH71"/>
<dbReference type="Gene3D" id="3.40.50.1820">
    <property type="entry name" value="alpha/beta hydrolase"/>
    <property type="match status" value="1"/>
</dbReference>
<dbReference type="GO" id="GO:0006629">
    <property type="term" value="P:lipid metabolic process"/>
    <property type="evidence" value="ECO:0007669"/>
    <property type="project" value="UniProtKB-KW"/>
</dbReference>